<name>A0A382JQ67_9ZZZZ</name>
<evidence type="ECO:0000313" key="1">
    <source>
        <dbReference type="EMBL" id="SVC14634.1"/>
    </source>
</evidence>
<proteinExistence type="predicted"/>
<dbReference type="AlphaFoldDB" id="A0A382JQ67"/>
<reference evidence="1" key="1">
    <citation type="submission" date="2018-05" db="EMBL/GenBank/DDBJ databases">
        <authorList>
            <person name="Lanie J.A."/>
            <person name="Ng W.-L."/>
            <person name="Kazmierczak K.M."/>
            <person name="Andrzejewski T.M."/>
            <person name="Davidsen T.M."/>
            <person name="Wayne K.J."/>
            <person name="Tettelin H."/>
            <person name="Glass J.I."/>
            <person name="Rusch D."/>
            <person name="Podicherti R."/>
            <person name="Tsui H.-C.T."/>
            <person name="Winkler M.E."/>
        </authorList>
    </citation>
    <scope>NUCLEOTIDE SEQUENCE</scope>
</reference>
<feature type="non-terminal residue" evidence="1">
    <location>
        <position position="55"/>
    </location>
</feature>
<dbReference type="EMBL" id="UINC01075948">
    <property type="protein sequence ID" value="SVC14634.1"/>
    <property type="molecule type" value="Genomic_DNA"/>
</dbReference>
<organism evidence="1">
    <name type="scientific">marine metagenome</name>
    <dbReference type="NCBI Taxonomy" id="408172"/>
    <lineage>
        <taxon>unclassified sequences</taxon>
        <taxon>metagenomes</taxon>
        <taxon>ecological metagenomes</taxon>
    </lineage>
</organism>
<sequence>MNKLFILAEIFAGIVVGLTGNVGAQEVIFKLHHLLPPVSALKKIFVEFYHSWHLT</sequence>
<protein>
    <submittedName>
        <fullName evidence="1">Uncharacterized protein</fullName>
    </submittedName>
</protein>
<gene>
    <name evidence="1" type="ORF">METZ01_LOCUS267488</name>
</gene>
<accession>A0A382JQ67</accession>